<accession>A0A495D1Y7</accession>
<feature type="domain" description="NnrU" evidence="6">
    <location>
        <begin position="4"/>
        <end position="182"/>
    </location>
</feature>
<reference evidence="7 8" key="1">
    <citation type="submission" date="2018-10" db="EMBL/GenBank/DDBJ databases">
        <title>Genomic Encyclopedia of Type Strains, Phase IV (KMG-IV): sequencing the most valuable type-strain genomes for metagenomic binning, comparative biology and taxonomic classification.</title>
        <authorList>
            <person name="Goeker M."/>
        </authorList>
    </citation>
    <scope>NUCLEOTIDE SEQUENCE [LARGE SCALE GENOMIC DNA]</scope>
    <source>
        <strain evidence="7 8">DSM 4734</strain>
    </source>
</reference>
<keyword evidence="2 5" id="KW-0812">Transmembrane</keyword>
<dbReference type="Pfam" id="PF07298">
    <property type="entry name" value="NnrU"/>
    <property type="match status" value="1"/>
</dbReference>
<evidence type="ECO:0000256" key="5">
    <source>
        <dbReference type="SAM" id="Phobius"/>
    </source>
</evidence>
<evidence type="ECO:0000256" key="1">
    <source>
        <dbReference type="ARBA" id="ARBA00004141"/>
    </source>
</evidence>
<feature type="transmembrane region" description="Helical" evidence="5">
    <location>
        <begin position="161"/>
        <end position="184"/>
    </location>
</feature>
<dbReference type="OrthoDB" id="5293641at2"/>
<comment type="subcellular location">
    <subcellularLocation>
        <location evidence="1">Membrane</location>
        <topology evidence="1">Multi-pass membrane protein</topology>
    </subcellularLocation>
</comment>
<sequence>MLLLSVGLVLFLGVHCLRIVPGLRDGLQTRLGATPYKLTYTVISLAGFALIIYGKIIAHPTPSVWQAPDWGRDLALIAVPLGIILITSAYAPGHIRRWVRHPMLAGVIVWSGAHLLANSEASAVLLFGSFFVWSLITFIAACFRETPPPVVKGWGGDLTAIVLGLIAALIILNLHMYLFGVAVIG</sequence>
<evidence type="ECO:0000313" key="8">
    <source>
        <dbReference type="Proteomes" id="UP000273675"/>
    </source>
</evidence>
<organism evidence="7 8">
    <name type="scientific">Maricaulis maris</name>
    <dbReference type="NCBI Taxonomy" id="74318"/>
    <lineage>
        <taxon>Bacteria</taxon>
        <taxon>Pseudomonadati</taxon>
        <taxon>Pseudomonadota</taxon>
        <taxon>Alphaproteobacteria</taxon>
        <taxon>Maricaulales</taxon>
        <taxon>Maricaulaceae</taxon>
        <taxon>Maricaulis</taxon>
    </lineage>
</organism>
<keyword evidence="4 5" id="KW-0472">Membrane</keyword>
<evidence type="ECO:0000313" key="7">
    <source>
        <dbReference type="EMBL" id="RKQ95564.1"/>
    </source>
</evidence>
<dbReference type="AlphaFoldDB" id="A0A495D1Y7"/>
<dbReference type="EMBL" id="RBIM01000006">
    <property type="protein sequence ID" value="RKQ95564.1"/>
    <property type="molecule type" value="Genomic_DNA"/>
</dbReference>
<name>A0A495D1Y7_9PROT</name>
<feature type="transmembrane region" description="Helical" evidence="5">
    <location>
        <begin position="123"/>
        <end position="141"/>
    </location>
</feature>
<evidence type="ECO:0000256" key="3">
    <source>
        <dbReference type="ARBA" id="ARBA00022989"/>
    </source>
</evidence>
<keyword evidence="3 5" id="KW-1133">Transmembrane helix</keyword>
<dbReference type="Proteomes" id="UP000273675">
    <property type="component" value="Unassembled WGS sequence"/>
</dbReference>
<dbReference type="RefSeq" id="WP_075189633.1">
    <property type="nucleotide sequence ID" value="NZ_RBIM01000006.1"/>
</dbReference>
<evidence type="ECO:0000256" key="2">
    <source>
        <dbReference type="ARBA" id="ARBA00022692"/>
    </source>
</evidence>
<dbReference type="GO" id="GO:0016020">
    <property type="term" value="C:membrane"/>
    <property type="evidence" value="ECO:0007669"/>
    <property type="project" value="UniProtKB-SubCell"/>
</dbReference>
<feature type="transmembrane region" description="Helical" evidence="5">
    <location>
        <begin position="70"/>
        <end position="92"/>
    </location>
</feature>
<proteinExistence type="predicted"/>
<gene>
    <name evidence="7" type="ORF">C7435_2667</name>
</gene>
<protein>
    <submittedName>
        <fullName evidence="7">Putative membrane protein</fullName>
    </submittedName>
</protein>
<feature type="transmembrane region" description="Helical" evidence="5">
    <location>
        <begin position="40"/>
        <end position="58"/>
    </location>
</feature>
<evidence type="ECO:0000256" key="4">
    <source>
        <dbReference type="ARBA" id="ARBA00023136"/>
    </source>
</evidence>
<evidence type="ECO:0000259" key="6">
    <source>
        <dbReference type="Pfam" id="PF07298"/>
    </source>
</evidence>
<comment type="caution">
    <text evidence="7">The sequence shown here is derived from an EMBL/GenBank/DDBJ whole genome shotgun (WGS) entry which is preliminary data.</text>
</comment>
<dbReference type="InterPro" id="IPR009915">
    <property type="entry name" value="NnrU_dom"/>
</dbReference>